<comment type="caution">
    <text evidence="1">The sequence shown here is derived from an EMBL/GenBank/DDBJ whole genome shotgun (WGS) entry which is preliminary data.</text>
</comment>
<sequence>MIILLRRILCTSILVLILASCSRKKDSFISRNYHAVTTEFNTLYNGNLALDQGKNALIQTFDDNYWEVLPIERISFEENTSLGEENRDPNFVRAEEKAIKAIQRHSMKIDGEERNPQMDEAFLLLGKARYFDQQFVPALEAFNYVLAYYPKSNNIAQAKVWKEKTNIRLENNEIAIENLNKIFKVEKNLKNQDIADAKAMLAQAYLNLNKPDSALIYIKEASDLTRKYEERGRYNYIKGQLYNRLDKKDSANLAFQEVIDLNRKIPRKYHINAHLEQIRNSDLTTEDTLALRERLDKMVSNRENRPFLDKIYYTKAAYYMSLGKEDSAIANYNKSLRETSTDNYLVSRDYLALADYNFEQAAYKTAGAYYDSMLGKISDRTREYRSVKKKRDNLTDVIAYEDLTLRNDSIISLVTMSEEDLTAYFENYIAELKAKEAADSIARVDKIRNNEFFNSNASTRKKTQAAPGEFYFYNDVAVAYGKQAFERRWGKRRLADGWRLSSKQTPASNGGPLPIALQEEEETQKKTAQDYIATLPRDRTQIDSLIKERDFAYFQLGLIYKEKFKEYPLAASRLEKLLSFKPDEKLVLPATYNLYQVYDSMGAFAKAETYKNEITTKYSDSRYATRINNPNTALEADAEAPEEIYKGLYKRFQNQEYAGLLSDLEVKIDQLYGDPYLPKFELLKATVLGRYKGYDAYKESLNYVALTYPRTEEGKKAQNLLRNALPTMKFENFDDEAISINYKVLYSFTSSDVQGARDFQKRLVESFEKIGYTQFSTSIDVYNEKESFVVIHFLDSRNQAEGLVELLAVNDEVRITRPNTIIASENYKIIQVHKNFDAYKAQKTN</sequence>
<evidence type="ECO:0000313" key="1">
    <source>
        <dbReference type="EMBL" id="MFC4689163.1"/>
    </source>
</evidence>
<reference evidence="2" key="1">
    <citation type="journal article" date="2019" name="Int. J. Syst. Evol. Microbiol.">
        <title>The Global Catalogue of Microorganisms (GCM) 10K type strain sequencing project: providing services to taxonomists for standard genome sequencing and annotation.</title>
        <authorList>
            <consortium name="The Broad Institute Genomics Platform"/>
            <consortium name="The Broad Institute Genome Sequencing Center for Infectious Disease"/>
            <person name="Wu L."/>
            <person name="Ma J."/>
        </authorList>
    </citation>
    <scope>NUCLEOTIDE SEQUENCE [LARGE SCALE GENOMIC DNA]</scope>
    <source>
        <strain evidence="2">CGMCC 4.7427</strain>
    </source>
</reference>
<dbReference type="EMBL" id="JBHSHB010000007">
    <property type="protein sequence ID" value="MFC4689163.1"/>
    <property type="molecule type" value="Genomic_DNA"/>
</dbReference>
<dbReference type="Proteomes" id="UP001595878">
    <property type="component" value="Unassembled WGS sequence"/>
</dbReference>
<keyword evidence="2" id="KW-1185">Reference proteome</keyword>
<dbReference type="InterPro" id="IPR019734">
    <property type="entry name" value="TPR_rpt"/>
</dbReference>
<dbReference type="SUPFAM" id="SSF48452">
    <property type="entry name" value="TPR-like"/>
    <property type="match status" value="1"/>
</dbReference>
<proteinExistence type="predicted"/>
<accession>A0ABV9L5I9</accession>
<dbReference type="InterPro" id="IPR011990">
    <property type="entry name" value="TPR-like_helical_dom_sf"/>
</dbReference>
<evidence type="ECO:0000313" key="2">
    <source>
        <dbReference type="Proteomes" id="UP001595878"/>
    </source>
</evidence>
<dbReference type="Pfam" id="PF13181">
    <property type="entry name" value="TPR_8"/>
    <property type="match status" value="2"/>
</dbReference>
<gene>
    <name evidence="1" type="ORF">ACFO5T_01850</name>
</gene>
<dbReference type="SMART" id="SM00028">
    <property type="entry name" value="TPR"/>
    <property type="match status" value="4"/>
</dbReference>
<evidence type="ECO:0008006" key="3">
    <source>
        <dbReference type="Google" id="ProtNLM"/>
    </source>
</evidence>
<name>A0ABV9L5I9_9FLAO</name>
<dbReference type="PROSITE" id="PS51257">
    <property type="entry name" value="PROKAR_LIPOPROTEIN"/>
    <property type="match status" value="1"/>
</dbReference>
<dbReference type="Gene3D" id="1.25.40.10">
    <property type="entry name" value="Tetratricopeptide repeat domain"/>
    <property type="match status" value="3"/>
</dbReference>
<organism evidence="1 2">
    <name type="scientific">Dokdonia genika</name>
    <dbReference type="NCBI Taxonomy" id="308113"/>
    <lineage>
        <taxon>Bacteria</taxon>
        <taxon>Pseudomonadati</taxon>
        <taxon>Bacteroidota</taxon>
        <taxon>Flavobacteriia</taxon>
        <taxon>Flavobacteriales</taxon>
        <taxon>Flavobacteriaceae</taxon>
        <taxon>Dokdonia</taxon>
    </lineage>
</organism>
<dbReference type="RefSeq" id="WP_380031567.1">
    <property type="nucleotide sequence ID" value="NZ_JBHSHB010000007.1"/>
</dbReference>
<protein>
    <recommendedName>
        <fullName evidence="3">Protein involved in gliding motility SprE</fullName>
    </recommendedName>
</protein>